<sequence>MIVTGQYTDANGEIHLPYLHEWNYPQSDLYGLIQMLTVVFGEEPPICARPPTQTAPADVRESQQLSQPDFLRQTEINSPAEEESHFTLRREDDQCLPQES</sequence>
<name>A0A8T2N9H0_9TELE</name>
<dbReference type="GO" id="GO:0008333">
    <property type="term" value="P:endosome to lysosome transport"/>
    <property type="evidence" value="ECO:0007669"/>
    <property type="project" value="TreeGrafter"/>
</dbReference>
<feature type="region of interest" description="Disordered" evidence="1">
    <location>
        <begin position="47"/>
        <end position="100"/>
    </location>
</feature>
<dbReference type="Gene3D" id="3.10.110.10">
    <property type="entry name" value="Ubiquitin Conjugating Enzyme"/>
    <property type="match status" value="1"/>
</dbReference>
<proteinExistence type="predicted"/>
<feature type="compositionally biased region" description="Basic and acidic residues" evidence="1">
    <location>
        <begin position="82"/>
        <end position="93"/>
    </location>
</feature>
<dbReference type="InterPro" id="IPR016135">
    <property type="entry name" value="UBQ-conjugating_enzyme/RWD"/>
</dbReference>
<dbReference type="GO" id="GO:0015031">
    <property type="term" value="P:protein transport"/>
    <property type="evidence" value="ECO:0007669"/>
    <property type="project" value="InterPro"/>
</dbReference>
<evidence type="ECO:0000259" key="2">
    <source>
        <dbReference type="PROSITE" id="PS51322"/>
    </source>
</evidence>
<feature type="non-terminal residue" evidence="3">
    <location>
        <position position="1"/>
    </location>
</feature>
<dbReference type="AlphaFoldDB" id="A0A8T2N9H0"/>
<dbReference type="CDD" id="cd11685">
    <property type="entry name" value="UEV_TSG101-like"/>
    <property type="match status" value="1"/>
</dbReference>
<comment type="caution">
    <text evidence="3">The sequence shown here is derived from an EMBL/GenBank/DDBJ whole genome shotgun (WGS) entry which is preliminary data.</text>
</comment>
<reference evidence="3" key="1">
    <citation type="thesis" date="2021" institute="BYU ScholarsArchive" country="Provo, UT, USA">
        <title>Applications of and Algorithms for Genome Assembly and Genomic Analyses with an Emphasis on Marine Teleosts.</title>
        <authorList>
            <person name="Pickett B.D."/>
        </authorList>
    </citation>
    <scope>NUCLEOTIDE SEQUENCE</scope>
    <source>
        <strain evidence="3">HI-2016</strain>
    </source>
</reference>
<gene>
    <name evidence="3" type="ORF">JZ751_029911</name>
</gene>
<keyword evidence="4" id="KW-1185">Reference proteome</keyword>
<feature type="domain" description="UEV" evidence="2">
    <location>
        <begin position="1"/>
        <end position="50"/>
    </location>
</feature>
<dbReference type="GO" id="GO:0043130">
    <property type="term" value="F:ubiquitin binding"/>
    <property type="evidence" value="ECO:0007669"/>
    <property type="project" value="TreeGrafter"/>
</dbReference>
<dbReference type="InterPro" id="IPR008883">
    <property type="entry name" value="UEV_N"/>
</dbReference>
<dbReference type="PROSITE" id="PS51322">
    <property type="entry name" value="UEV"/>
    <property type="match status" value="1"/>
</dbReference>
<dbReference type="InterPro" id="IPR052070">
    <property type="entry name" value="ESCRT-I_UEV_domain"/>
</dbReference>
<dbReference type="Proteomes" id="UP000824540">
    <property type="component" value="Unassembled WGS sequence"/>
</dbReference>
<protein>
    <recommendedName>
        <fullName evidence="2">UEV domain-containing protein</fullName>
    </recommendedName>
</protein>
<evidence type="ECO:0000313" key="3">
    <source>
        <dbReference type="EMBL" id="KAG9336995.1"/>
    </source>
</evidence>
<dbReference type="GO" id="GO:0000813">
    <property type="term" value="C:ESCRT I complex"/>
    <property type="evidence" value="ECO:0007669"/>
    <property type="project" value="TreeGrafter"/>
</dbReference>
<dbReference type="Pfam" id="PF05743">
    <property type="entry name" value="UEV"/>
    <property type="match status" value="1"/>
</dbReference>
<dbReference type="PANTHER" id="PTHR23306:SF25">
    <property type="entry name" value="TUMOR SUSCEPTIBILITY GENE 101 PROTEIN"/>
    <property type="match status" value="1"/>
</dbReference>
<dbReference type="EMBL" id="JAFBMS010000098">
    <property type="protein sequence ID" value="KAG9336995.1"/>
    <property type="molecule type" value="Genomic_DNA"/>
</dbReference>
<dbReference type="PANTHER" id="PTHR23306">
    <property type="entry name" value="TUMOR SUSCEPTIBILITY GENE 101 PROTEIN-RELATED"/>
    <property type="match status" value="1"/>
</dbReference>
<organism evidence="3 4">
    <name type="scientific">Albula glossodonta</name>
    <name type="common">roundjaw bonefish</name>
    <dbReference type="NCBI Taxonomy" id="121402"/>
    <lineage>
        <taxon>Eukaryota</taxon>
        <taxon>Metazoa</taxon>
        <taxon>Chordata</taxon>
        <taxon>Craniata</taxon>
        <taxon>Vertebrata</taxon>
        <taxon>Euteleostomi</taxon>
        <taxon>Actinopterygii</taxon>
        <taxon>Neopterygii</taxon>
        <taxon>Teleostei</taxon>
        <taxon>Albuliformes</taxon>
        <taxon>Albulidae</taxon>
        <taxon>Albula</taxon>
    </lineage>
</organism>
<evidence type="ECO:0000313" key="4">
    <source>
        <dbReference type="Proteomes" id="UP000824540"/>
    </source>
</evidence>
<evidence type="ECO:0000256" key="1">
    <source>
        <dbReference type="SAM" id="MobiDB-lite"/>
    </source>
</evidence>
<accession>A0A8T2N9H0</accession>
<dbReference type="OrthoDB" id="306304at2759"/>
<dbReference type="SUPFAM" id="SSF54495">
    <property type="entry name" value="UBC-like"/>
    <property type="match status" value="1"/>
</dbReference>